<evidence type="ECO:0000256" key="7">
    <source>
        <dbReference type="ARBA" id="ARBA00023136"/>
    </source>
</evidence>
<feature type="transmembrane region" description="Helical" evidence="10">
    <location>
        <begin position="147"/>
        <end position="174"/>
    </location>
</feature>
<keyword evidence="2" id="KW-0444">Lipid biosynthesis</keyword>
<protein>
    <submittedName>
        <fullName evidence="11">Glycerol-3-phosphate acyltransferase</fullName>
    </submittedName>
</protein>
<feature type="transmembrane region" description="Helical" evidence="10">
    <location>
        <begin position="55"/>
        <end position="75"/>
    </location>
</feature>
<evidence type="ECO:0000313" key="12">
    <source>
        <dbReference type="Proteomes" id="UP000617402"/>
    </source>
</evidence>
<keyword evidence="5 10" id="KW-1133">Transmembrane helix</keyword>
<evidence type="ECO:0000256" key="9">
    <source>
        <dbReference type="ARBA" id="ARBA00023264"/>
    </source>
</evidence>
<evidence type="ECO:0000256" key="3">
    <source>
        <dbReference type="ARBA" id="ARBA00022679"/>
    </source>
</evidence>
<dbReference type="PANTHER" id="PTHR30309:SF0">
    <property type="entry name" value="GLYCEROL-3-PHOSPHATE ACYLTRANSFERASE-RELATED"/>
    <property type="match status" value="1"/>
</dbReference>
<comment type="caution">
    <text evidence="11">The sequence shown here is derived from an EMBL/GenBank/DDBJ whole genome shotgun (WGS) entry which is preliminary data.</text>
</comment>
<evidence type="ECO:0000256" key="2">
    <source>
        <dbReference type="ARBA" id="ARBA00022516"/>
    </source>
</evidence>
<dbReference type="PANTHER" id="PTHR30309">
    <property type="entry name" value="INNER MEMBRANE PROTEIN YGIH"/>
    <property type="match status" value="1"/>
</dbReference>
<dbReference type="RefSeq" id="WP_188041414.1">
    <property type="nucleotide sequence ID" value="NZ_JACVHF010000022.1"/>
</dbReference>
<feature type="transmembrane region" description="Helical" evidence="10">
    <location>
        <begin position="113"/>
        <end position="135"/>
    </location>
</feature>
<dbReference type="EMBL" id="JACVHF010000022">
    <property type="protein sequence ID" value="MBC9785982.1"/>
    <property type="molecule type" value="Genomic_DNA"/>
</dbReference>
<dbReference type="Proteomes" id="UP000617402">
    <property type="component" value="Unassembled WGS sequence"/>
</dbReference>
<organism evidence="11 12">
    <name type="scientific">Heliobacterium chlorum</name>
    <dbReference type="NCBI Taxonomy" id="2698"/>
    <lineage>
        <taxon>Bacteria</taxon>
        <taxon>Bacillati</taxon>
        <taxon>Bacillota</taxon>
        <taxon>Clostridia</taxon>
        <taxon>Eubacteriales</taxon>
        <taxon>Heliobacteriaceae</taxon>
        <taxon>Heliobacterium</taxon>
    </lineage>
</organism>
<dbReference type="Pfam" id="PF02660">
    <property type="entry name" value="G3P_acyltransf"/>
    <property type="match status" value="1"/>
</dbReference>
<gene>
    <name evidence="11" type="ORF">H1S01_15970</name>
</gene>
<evidence type="ECO:0000256" key="6">
    <source>
        <dbReference type="ARBA" id="ARBA00023098"/>
    </source>
</evidence>
<accession>A0ABR7T6Y4</accession>
<keyword evidence="12" id="KW-1185">Reference proteome</keyword>
<reference evidence="11 12" key="1">
    <citation type="submission" date="2020-07" db="EMBL/GenBank/DDBJ databases">
        <title>Draft whole-genome sequence of Heliobacterium chlorum DSM 3682, type strain.</title>
        <authorList>
            <person name="Kyndt J.A."/>
            <person name="Meyer T.E."/>
            <person name="Imhoff J.F."/>
        </authorList>
    </citation>
    <scope>NUCLEOTIDE SEQUENCE [LARGE SCALE GENOMIC DNA]</scope>
    <source>
        <strain evidence="11 12">DSM 3682</strain>
    </source>
</reference>
<dbReference type="SMART" id="SM01207">
    <property type="entry name" value="G3P_acyltransf"/>
    <property type="match status" value="1"/>
</dbReference>
<keyword evidence="6" id="KW-0443">Lipid metabolism</keyword>
<dbReference type="GO" id="GO:0016746">
    <property type="term" value="F:acyltransferase activity"/>
    <property type="evidence" value="ECO:0007669"/>
    <property type="project" value="UniProtKB-KW"/>
</dbReference>
<proteinExistence type="predicted"/>
<evidence type="ECO:0000313" key="11">
    <source>
        <dbReference type="EMBL" id="MBC9785982.1"/>
    </source>
</evidence>
<feature type="transmembrane region" description="Helical" evidence="10">
    <location>
        <begin position="82"/>
        <end position="101"/>
    </location>
</feature>
<keyword evidence="7 10" id="KW-0472">Membrane</keyword>
<evidence type="ECO:0000256" key="8">
    <source>
        <dbReference type="ARBA" id="ARBA00023209"/>
    </source>
</evidence>
<evidence type="ECO:0000256" key="4">
    <source>
        <dbReference type="ARBA" id="ARBA00022692"/>
    </source>
</evidence>
<keyword evidence="8" id="KW-0594">Phospholipid biosynthesis</keyword>
<keyword evidence="11" id="KW-0012">Acyltransferase</keyword>
<evidence type="ECO:0000256" key="10">
    <source>
        <dbReference type="SAM" id="Phobius"/>
    </source>
</evidence>
<evidence type="ECO:0000256" key="5">
    <source>
        <dbReference type="ARBA" id="ARBA00022989"/>
    </source>
</evidence>
<keyword evidence="1" id="KW-1003">Cell membrane</keyword>
<sequence length="189" mass="20349">MFTALVLFCCAYLMGALPLAYWVGRLGYSLAVDDYGPGSVGPVKLLRLAGAEAMLLAFLLEAAKGVFIGCLATWFQVHETNGWVALLFLALGHGWSPVLSGRGGNIWVPLNGFLLWLTPDLGRLSVAVALSFLLLTRSPSLSASAAMVALLLFGSHLSTPFFFVLSLTAAAVFFQTWLIRCHQMPLSKI</sequence>
<keyword evidence="4 10" id="KW-0812">Transmembrane</keyword>
<name>A0ABR7T6Y4_HELCL</name>
<keyword evidence="9" id="KW-1208">Phospholipid metabolism</keyword>
<keyword evidence="3" id="KW-0808">Transferase</keyword>
<dbReference type="InterPro" id="IPR003811">
    <property type="entry name" value="G3P_acylTferase_PlsY"/>
</dbReference>
<evidence type="ECO:0000256" key="1">
    <source>
        <dbReference type="ARBA" id="ARBA00022475"/>
    </source>
</evidence>